<feature type="transmembrane region" description="Helical" evidence="1">
    <location>
        <begin position="102"/>
        <end position="122"/>
    </location>
</feature>
<feature type="transmembrane region" description="Helical" evidence="1">
    <location>
        <begin position="55"/>
        <end position="81"/>
    </location>
</feature>
<evidence type="ECO:0000313" key="3">
    <source>
        <dbReference type="Proteomes" id="UP001610335"/>
    </source>
</evidence>
<dbReference type="EMBL" id="JBFXLS010000068">
    <property type="protein sequence ID" value="KAL2820812.1"/>
    <property type="molecule type" value="Genomic_DNA"/>
</dbReference>
<protein>
    <submittedName>
        <fullName evidence="2">Uncharacterized protein</fullName>
    </submittedName>
</protein>
<proteinExistence type="predicted"/>
<keyword evidence="1" id="KW-0812">Transmembrane</keyword>
<organism evidence="2 3">
    <name type="scientific">Aspergillus cavernicola</name>
    <dbReference type="NCBI Taxonomy" id="176166"/>
    <lineage>
        <taxon>Eukaryota</taxon>
        <taxon>Fungi</taxon>
        <taxon>Dikarya</taxon>
        <taxon>Ascomycota</taxon>
        <taxon>Pezizomycotina</taxon>
        <taxon>Eurotiomycetes</taxon>
        <taxon>Eurotiomycetidae</taxon>
        <taxon>Eurotiales</taxon>
        <taxon>Aspergillaceae</taxon>
        <taxon>Aspergillus</taxon>
        <taxon>Aspergillus subgen. Nidulantes</taxon>
    </lineage>
</organism>
<feature type="transmembrane region" description="Helical" evidence="1">
    <location>
        <begin position="222"/>
        <end position="241"/>
    </location>
</feature>
<feature type="transmembrane region" description="Helical" evidence="1">
    <location>
        <begin position="24"/>
        <end position="49"/>
    </location>
</feature>
<keyword evidence="1" id="KW-0472">Membrane</keyword>
<evidence type="ECO:0000313" key="2">
    <source>
        <dbReference type="EMBL" id="KAL2820812.1"/>
    </source>
</evidence>
<comment type="caution">
    <text evidence="2">The sequence shown here is derived from an EMBL/GenBank/DDBJ whole genome shotgun (WGS) entry which is preliminary data.</text>
</comment>
<dbReference type="PANTHER" id="PTHR42024">
    <property type="entry name" value="AMINO ACID PERMEASE_ SLC12A DOMAIN-CONTAINING PROTEIN"/>
    <property type="match status" value="1"/>
</dbReference>
<evidence type="ECO:0000256" key="1">
    <source>
        <dbReference type="SAM" id="Phobius"/>
    </source>
</evidence>
<accession>A0ABR4I1E3</accession>
<name>A0ABR4I1E3_9EURO</name>
<feature type="transmembrane region" description="Helical" evidence="1">
    <location>
        <begin position="247"/>
        <end position="267"/>
    </location>
</feature>
<keyword evidence="3" id="KW-1185">Reference proteome</keyword>
<dbReference type="PANTHER" id="PTHR42024:SF1">
    <property type="entry name" value="AMINO ACID PERMEASE_ SLC12A DOMAIN-CONTAINING PROTEIN"/>
    <property type="match status" value="1"/>
</dbReference>
<gene>
    <name evidence="2" type="ORF">BDW59DRAFT_164506</name>
</gene>
<reference evidence="2 3" key="1">
    <citation type="submission" date="2024-07" db="EMBL/GenBank/DDBJ databases">
        <title>Section-level genome sequencing and comparative genomics of Aspergillus sections Usti and Cavernicolus.</title>
        <authorList>
            <consortium name="Lawrence Berkeley National Laboratory"/>
            <person name="Nybo J.L."/>
            <person name="Vesth T.C."/>
            <person name="Theobald S."/>
            <person name="Frisvad J.C."/>
            <person name="Larsen T.O."/>
            <person name="Kjaerboelling I."/>
            <person name="Rothschild-Mancinelli K."/>
            <person name="Lyhne E.K."/>
            <person name="Kogle M.E."/>
            <person name="Barry K."/>
            <person name="Clum A."/>
            <person name="Na H."/>
            <person name="Ledsgaard L."/>
            <person name="Lin J."/>
            <person name="Lipzen A."/>
            <person name="Kuo A."/>
            <person name="Riley R."/>
            <person name="Mondo S."/>
            <person name="LaButti K."/>
            <person name="Haridas S."/>
            <person name="Pangalinan J."/>
            <person name="Salamov A.A."/>
            <person name="Simmons B.A."/>
            <person name="Magnuson J.K."/>
            <person name="Chen J."/>
            <person name="Drula E."/>
            <person name="Henrissat B."/>
            <person name="Wiebenga A."/>
            <person name="Lubbers R.J."/>
            <person name="Gomes A.C."/>
            <person name="Makela M.R."/>
            <person name="Stajich J."/>
            <person name="Grigoriev I.V."/>
            <person name="Mortensen U.H."/>
            <person name="De vries R.P."/>
            <person name="Baker S.E."/>
            <person name="Andersen M.R."/>
        </authorList>
    </citation>
    <scope>NUCLEOTIDE SEQUENCE [LARGE SCALE GENOMIC DNA]</scope>
    <source>
        <strain evidence="2 3">CBS 600.67</strain>
    </source>
</reference>
<dbReference type="Proteomes" id="UP001610335">
    <property type="component" value="Unassembled WGS sequence"/>
</dbReference>
<sequence length="284" mass="31638">MLGNPQNPDPNQIPRISLNLADHWIAISIAGLAIFTGSGLLPVILYLVLTKVAKLGIRIVLSVIASTIGAASVLAMLRRIWQLIRPDSTCRPLNARRYELDYFQWNFFTGFIYISALMIVAISTSHEIGDISIRLVSLPIPILILQTTSQLLCAWVLIWLRAKYPFRVSSMETAALVRPGIYTIVEDVVAVDGGQGQKFRELLDARYRSSKPVRVLLERLDLAWGLSGVVVSTVLIAMISTLPNMDVLFVIGWLVPWAWAAVLAVSTRSMWKTALMRENLNQVK</sequence>
<keyword evidence="1" id="KW-1133">Transmembrane helix</keyword>
<feature type="transmembrane region" description="Helical" evidence="1">
    <location>
        <begin position="142"/>
        <end position="160"/>
    </location>
</feature>